<organism evidence="8 9">
    <name type="scientific">Vagococcus coleopterorum</name>
    <dbReference type="NCBI Taxonomy" id="2714946"/>
    <lineage>
        <taxon>Bacteria</taxon>
        <taxon>Bacillati</taxon>
        <taxon>Bacillota</taxon>
        <taxon>Bacilli</taxon>
        <taxon>Lactobacillales</taxon>
        <taxon>Enterococcaceae</taxon>
        <taxon>Vagococcus</taxon>
    </lineage>
</organism>
<evidence type="ECO:0000256" key="3">
    <source>
        <dbReference type="ARBA" id="ARBA00022960"/>
    </source>
</evidence>
<comment type="function">
    <text evidence="5">Involved in formation and maintenance of cell shape.</text>
</comment>
<dbReference type="Gene3D" id="1.20.5.490">
    <property type="entry name" value="Single helix bin"/>
    <property type="match status" value="1"/>
</dbReference>
<dbReference type="InterPro" id="IPR055342">
    <property type="entry name" value="MreC_beta-barrel_core"/>
</dbReference>
<accession>A0A6G8ALP9</accession>
<reference evidence="8 9" key="1">
    <citation type="submission" date="2020-03" db="EMBL/GenBank/DDBJ databases">
        <title>Vagococcus sp. nov., isolated from beetles.</title>
        <authorList>
            <person name="Hyun D.-W."/>
            <person name="Bae J.-W."/>
        </authorList>
    </citation>
    <scope>NUCLEOTIDE SEQUENCE [LARGE SCALE GENOMIC DNA]</scope>
    <source>
        <strain evidence="8 9">HDW17A</strain>
    </source>
</reference>
<dbReference type="PANTHER" id="PTHR34138">
    <property type="entry name" value="CELL SHAPE-DETERMINING PROTEIN MREC"/>
    <property type="match status" value="1"/>
</dbReference>
<dbReference type="Gene3D" id="2.40.10.350">
    <property type="entry name" value="Rod shape-determining protein MreC, domain 2"/>
    <property type="match status" value="1"/>
</dbReference>
<evidence type="ECO:0000256" key="1">
    <source>
        <dbReference type="ARBA" id="ARBA00009369"/>
    </source>
</evidence>
<dbReference type="InterPro" id="IPR042175">
    <property type="entry name" value="Cell/Rod_MreC_2"/>
</dbReference>
<gene>
    <name evidence="8" type="primary">mreC</name>
    <name evidence="8" type="ORF">G7081_01660</name>
</gene>
<evidence type="ECO:0000313" key="9">
    <source>
        <dbReference type="Proteomes" id="UP000500890"/>
    </source>
</evidence>
<protein>
    <recommendedName>
        <fullName evidence="2 5">Cell shape-determining protein MreC</fullName>
    </recommendedName>
    <alternativeName>
        <fullName evidence="4 5">Cell shape protein MreC</fullName>
    </alternativeName>
</protein>
<keyword evidence="3 5" id="KW-0133">Cell shape</keyword>
<dbReference type="Gene3D" id="2.40.10.340">
    <property type="entry name" value="Rod shape-determining protein MreC, domain 1"/>
    <property type="match status" value="1"/>
</dbReference>
<dbReference type="EMBL" id="CP049886">
    <property type="protein sequence ID" value="QIL45889.1"/>
    <property type="molecule type" value="Genomic_DNA"/>
</dbReference>
<sequence length="287" mass="31209">MKDMNSNKKIIILISLVLAVVFLVSFSALKRNETKETGVVQSSTNDFVGTVDKIVSAPVKAISNLTDSIGNLFNTFDENARLKKRLDSYAVIQGENENFKKENKDLKNQLEMSDSLSSYEKITGSVISRSPDTWQNILIIDKGKDAGVEVDMPVMGSEGLIGRIIEVNKLSSKVELLTSNNQSVNKYPVMISPDKGDMSYGLLASYEEKSGHFIVNQLTSLDGLKSGDKVTTSGLGGNSPSGLIVGEVVGIKKNGLGLDKEVYIKPINSMYDISFVTVIKRLAESEG</sequence>
<evidence type="ECO:0000256" key="2">
    <source>
        <dbReference type="ARBA" id="ARBA00013855"/>
    </source>
</evidence>
<evidence type="ECO:0000313" key="8">
    <source>
        <dbReference type="EMBL" id="QIL45889.1"/>
    </source>
</evidence>
<feature type="domain" description="Rod shape-determining protein MreC beta-barrel core" evidence="7">
    <location>
        <begin position="126"/>
        <end position="280"/>
    </location>
</feature>
<proteinExistence type="inferred from homology"/>
<evidence type="ECO:0000256" key="5">
    <source>
        <dbReference type="PIRNR" id="PIRNR038471"/>
    </source>
</evidence>
<dbReference type="NCBIfam" id="TIGR00219">
    <property type="entry name" value="mreC"/>
    <property type="match status" value="1"/>
</dbReference>
<dbReference type="AlphaFoldDB" id="A0A6G8ALP9"/>
<feature type="coiled-coil region" evidence="6">
    <location>
        <begin position="89"/>
        <end position="116"/>
    </location>
</feature>
<evidence type="ECO:0000259" key="7">
    <source>
        <dbReference type="Pfam" id="PF04085"/>
    </source>
</evidence>
<dbReference type="GO" id="GO:0005886">
    <property type="term" value="C:plasma membrane"/>
    <property type="evidence" value="ECO:0007669"/>
    <property type="project" value="TreeGrafter"/>
</dbReference>
<dbReference type="KEGG" id="vah:G7081_01660"/>
<dbReference type="InterPro" id="IPR007221">
    <property type="entry name" value="MreC"/>
</dbReference>
<evidence type="ECO:0000256" key="4">
    <source>
        <dbReference type="ARBA" id="ARBA00032089"/>
    </source>
</evidence>
<evidence type="ECO:0000256" key="6">
    <source>
        <dbReference type="SAM" id="Coils"/>
    </source>
</evidence>
<keyword evidence="6" id="KW-0175">Coiled coil</keyword>
<dbReference type="InterPro" id="IPR042177">
    <property type="entry name" value="Cell/Rod_1"/>
</dbReference>
<dbReference type="Proteomes" id="UP000500890">
    <property type="component" value="Chromosome"/>
</dbReference>
<comment type="similarity">
    <text evidence="1 5">Belongs to the MreC family.</text>
</comment>
<name>A0A6G8ALP9_9ENTE</name>
<dbReference type="Pfam" id="PF04085">
    <property type="entry name" value="MreC"/>
    <property type="match status" value="1"/>
</dbReference>
<dbReference type="PIRSF" id="PIRSF038471">
    <property type="entry name" value="MreC"/>
    <property type="match status" value="1"/>
</dbReference>
<dbReference type="GO" id="GO:0008360">
    <property type="term" value="P:regulation of cell shape"/>
    <property type="evidence" value="ECO:0007669"/>
    <property type="project" value="UniProtKB-KW"/>
</dbReference>
<dbReference type="PANTHER" id="PTHR34138:SF1">
    <property type="entry name" value="CELL SHAPE-DETERMINING PROTEIN MREC"/>
    <property type="match status" value="1"/>
</dbReference>
<keyword evidence="9" id="KW-1185">Reference proteome</keyword>